<evidence type="ECO:0000313" key="4">
    <source>
        <dbReference type="Proteomes" id="UP000218711"/>
    </source>
</evidence>
<dbReference type="EMBL" id="JXKC01000031">
    <property type="protein sequence ID" value="PCS15033.1"/>
    <property type="molecule type" value="Genomic_DNA"/>
</dbReference>
<dbReference type="InterPro" id="IPR011990">
    <property type="entry name" value="TPR-like_helical_dom_sf"/>
</dbReference>
<dbReference type="PROSITE" id="PS50005">
    <property type="entry name" value="TPR"/>
    <property type="match status" value="1"/>
</dbReference>
<evidence type="ECO:0000313" key="3">
    <source>
        <dbReference type="EMBL" id="PCS15033.1"/>
    </source>
</evidence>
<dbReference type="RefSeq" id="WP_096816727.1">
    <property type="nucleotide sequence ID" value="NZ_JXKC01000031.1"/>
</dbReference>
<feature type="domain" description="RRN7-type" evidence="2">
    <location>
        <begin position="3"/>
        <end position="29"/>
    </location>
</feature>
<dbReference type="InterPro" id="IPR019734">
    <property type="entry name" value="TPR_rpt"/>
</dbReference>
<evidence type="ECO:0000256" key="1">
    <source>
        <dbReference type="PROSITE-ProRule" id="PRU00339"/>
    </source>
</evidence>
<accession>A0A2A5SN33</accession>
<name>A0A2A5SN33_LACLC</name>
<dbReference type="SUPFAM" id="SSF48452">
    <property type="entry name" value="TPR-like"/>
    <property type="match status" value="1"/>
</dbReference>
<gene>
    <name evidence="3" type="ORF">RU92_GL001934</name>
</gene>
<sequence length="365" mass="42928">MKKLVCELCGSNNFTKENGYWICDHCKTKYTSEETKKIMVEGFVDVTVDKSDELKNFKKLAIQYYNAENFEQAQIYFSKVLEIDTTDWKATFYNGVCSSKLSNLAEFRLKDSVNSAQLAIKIIQNLAISKEKKQEKIIEILSVVNSVAVSYQEISFNHYNQYWEMESSVTELIIRLQICNEAYVYCFDVINEYELNATKIQILLSKNIISSCVEICRFRDYKMFVKGTELVRQYRLSLENRQKYINIYHDKVAFVKKNEPSYVAPSIEDKDMTKSEGCYIATSIYGTYDCPELWTLRRFRDNILYESFFGRAFIKFYYFTSPKVIKIFGKSQVFNLCIKKLLNRFVNTLIRHGISSIPYDDYNRE</sequence>
<dbReference type="InterPro" id="IPR049886">
    <property type="entry name" value="CFI_box_CTERM_dom"/>
</dbReference>
<organism evidence="3 4">
    <name type="scientific">Lactococcus cremoris subsp. tructae</name>
    <dbReference type="NCBI Taxonomy" id="542833"/>
    <lineage>
        <taxon>Bacteria</taxon>
        <taxon>Bacillati</taxon>
        <taxon>Bacillota</taxon>
        <taxon>Bacilli</taxon>
        <taxon>Lactobacillales</taxon>
        <taxon>Streptococcaceae</taxon>
        <taxon>Lactococcus</taxon>
    </lineage>
</organism>
<evidence type="ECO:0000259" key="2">
    <source>
        <dbReference type="Pfam" id="PF11781"/>
    </source>
</evidence>
<protein>
    <recommendedName>
        <fullName evidence="2">RRN7-type domain-containing protein</fullName>
    </recommendedName>
</protein>
<dbReference type="NCBIfam" id="NF041770">
    <property type="entry name" value="CFI_box_CTERM"/>
    <property type="match status" value="1"/>
</dbReference>
<feature type="repeat" description="TPR" evidence="1">
    <location>
        <begin position="54"/>
        <end position="87"/>
    </location>
</feature>
<keyword evidence="1" id="KW-0802">TPR repeat</keyword>
<reference evidence="3 4" key="1">
    <citation type="submission" date="2014-12" db="EMBL/GenBank/DDBJ databases">
        <title>Draft genome sequences of 10 type strains of Lactococcus.</title>
        <authorList>
            <person name="Sun Z."/>
            <person name="Zhong Z."/>
            <person name="Liu W."/>
            <person name="Zhang W."/>
            <person name="Zhang H."/>
        </authorList>
    </citation>
    <scope>NUCLEOTIDE SEQUENCE [LARGE SCALE GENOMIC DNA]</scope>
    <source>
        <strain evidence="3 4">DSM 21502</strain>
    </source>
</reference>
<comment type="caution">
    <text evidence="3">The sequence shown here is derived from an EMBL/GenBank/DDBJ whole genome shotgun (WGS) entry which is preliminary data.</text>
</comment>
<dbReference type="Gene3D" id="1.25.40.10">
    <property type="entry name" value="Tetratricopeptide repeat domain"/>
    <property type="match status" value="1"/>
</dbReference>
<dbReference type="Pfam" id="PF11781">
    <property type="entry name" value="Zn_ribbon_RRN7"/>
    <property type="match status" value="1"/>
</dbReference>
<dbReference type="Proteomes" id="UP000218711">
    <property type="component" value="Unassembled WGS sequence"/>
</dbReference>
<dbReference type="AlphaFoldDB" id="A0A2A5SN33"/>
<dbReference type="InterPro" id="IPR021752">
    <property type="entry name" value="TF_Rrn7_Zf"/>
</dbReference>
<proteinExistence type="predicted"/>